<comment type="subcellular location">
    <subcellularLocation>
        <location evidence="1">Endoplasmic reticulum membrane</location>
        <topology evidence="1">Single-pass membrane protein</topology>
    </subcellularLocation>
</comment>
<feature type="transmembrane region" description="Helical" evidence="10">
    <location>
        <begin position="136"/>
        <end position="161"/>
    </location>
</feature>
<keyword evidence="2" id="KW-0813">Transport</keyword>
<feature type="compositionally biased region" description="Acidic residues" evidence="9">
    <location>
        <begin position="191"/>
        <end position="200"/>
    </location>
</feature>
<keyword evidence="13" id="KW-1185">Reference proteome</keyword>
<name>A0A2G8L3B7_STIJA</name>
<keyword evidence="7" id="KW-1015">Disulfide bond</keyword>
<dbReference type="InterPro" id="IPR013766">
    <property type="entry name" value="Thioredoxin_domain"/>
</dbReference>
<evidence type="ECO:0000256" key="5">
    <source>
        <dbReference type="ARBA" id="ARBA00022982"/>
    </source>
</evidence>
<keyword evidence="4" id="KW-0256">Endoplasmic reticulum</keyword>
<evidence type="ECO:0000256" key="9">
    <source>
        <dbReference type="SAM" id="MobiDB-lite"/>
    </source>
</evidence>
<evidence type="ECO:0000313" key="13">
    <source>
        <dbReference type="Proteomes" id="UP000230750"/>
    </source>
</evidence>
<sequence length="244" mass="27730">MFDLFHFASYAPWCPACKSIAPIWEKVADWSEDLNIKVGEVDVSEHAGLSGRFFVTALPTIYHVKDGDFRRYLGSRVEDDIISFIEEGKYEEVEKVSWWKHPNSIQMNMLASIFRISMQVRVLHIKMTEEWGFPYWLSYIVFGIATIAAGLLLGLVFVVIADSICPPKPPPRQPIPEGFQQPMPDTKRDEDAQDEGEVADEVIKGETMKDEDSSDVRQRKVADKVKEGEDGEKDEEGKGEAQEE</sequence>
<feature type="compositionally biased region" description="Basic and acidic residues" evidence="9">
    <location>
        <begin position="235"/>
        <end position="244"/>
    </location>
</feature>
<reference evidence="12 13" key="1">
    <citation type="journal article" date="2017" name="PLoS Biol.">
        <title>The sea cucumber genome provides insights into morphological evolution and visceral regeneration.</title>
        <authorList>
            <person name="Zhang X."/>
            <person name="Sun L."/>
            <person name="Yuan J."/>
            <person name="Sun Y."/>
            <person name="Gao Y."/>
            <person name="Zhang L."/>
            <person name="Li S."/>
            <person name="Dai H."/>
            <person name="Hamel J.F."/>
            <person name="Liu C."/>
            <person name="Yu Y."/>
            <person name="Liu S."/>
            <person name="Lin W."/>
            <person name="Guo K."/>
            <person name="Jin S."/>
            <person name="Xu P."/>
            <person name="Storey K.B."/>
            <person name="Huan P."/>
            <person name="Zhang T."/>
            <person name="Zhou Y."/>
            <person name="Zhang J."/>
            <person name="Lin C."/>
            <person name="Li X."/>
            <person name="Xing L."/>
            <person name="Huo D."/>
            <person name="Sun M."/>
            <person name="Wang L."/>
            <person name="Mercier A."/>
            <person name="Li F."/>
            <person name="Yang H."/>
            <person name="Xiang J."/>
        </authorList>
    </citation>
    <scope>NUCLEOTIDE SEQUENCE [LARGE SCALE GENOMIC DNA]</scope>
    <source>
        <strain evidence="12">Shaxun</strain>
        <tissue evidence="12">Muscle</tissue>
    </source>
</reference>
<dbReference type="Gene3D" id="3.40.30.10">
    <property type="entry name" value="Glutaredoxin"/>
    <property type="match status" value="1"/>
</dbReference>
<gene>
    <name evidence="12" type="ORF">BSL78_08342</name>
</gene>
<evidence type="ECO:0000256" key="1">
    <source>
        <dbReference type="ARBA" id="ARBA00004389"/>
    </source>
</evidence>
<organism evidence="12 13">
    <name type="scientific">Stichopus japonicus</name>
    <name type="common">Sea cucumber</name>
    <dbReference type="NCBI Taxonomy" id="307972"/>
    <lineage>
        <taxon>Eukaryota</taxon>
        <taxon>Metazoa</taxon>
        <taxon>Echinodermata</taxon>
        <taxon>Eleutherozoa</taxon>
        <taxon>Echinozoa</taxon>
        <taxon>Holothuroidea</taxon>
        <taxon>Aspidochirotacea</taxon>
        <taxon>Aspidochirotida</taxon>
        <taxon>Stichopodidae</taxon>
        <taxon>Apostichopus</taxon>
    </lineage>
</organism>
<evidence type="ECO:0000256" key="6">
    <source>
        <dbReference type="ARBA" id="ARBA00022989"/>
    </source>
</evidence>
<keyword evidence="10" id="KW-0472">Membrane</keyword>
<evidence type="ECO:0000313" key="12">
    <source>
        <dbReference type="EMBL" id="PIK54743.1"/>
    </source>
</evidence>
<dbReference type="STRING" id="307972.A0A2G8L3B7"/>
<evidence type="ECO:0000256" key="8">
    <source>
        <dbReference type="ARBA" id="ARBA00023284"/>
    </source>
</evidence>
<dbReference type="GO" id="GO:0015036">
    <property type="term" value="F:disulfide oxidoreductase activity"/>
    <property type="evidence" value="ECO:0007669"/>
    <property type="project" value="TreeGrafter"/>
</dbReference>
<evidence type="ECO:0000256" key="2">
    <source>
        <dbReference type="ARBA" id="ARBA00022448"/>
    </source>
</evidence>
<feature type="region of interest" description="Disordered" evidence="9">
    <location>
        <begin position="167"/>
        <end position="244"/>
    </location>
</feature>
<evidence type="ECO:0000256" key="3">
    <source>
        <dbReference type="ARBA" id="ARBA00022729"/>
    </source>
</evidence>
<keyword evidence="3" id="KW-0732">Signal</keyword>
<dbReference type="Pfam" id="PF00085">
    <property type="entry name" value="Thioredoxin"/>
    <property type="match status" value="1"/>
</dbReference>
<dbReference type="Proteomes" id="UP000230750">
    <property type="component" value="Unassembled WGS sequence"/>
</dbReference>
<keyword evidence="5" id="KW-0249">Electron transport</keyword>
<keyword evidence="10 12" id="KW-0812">Transmembrane</keyword>
<keyword evidence="6 10" id="KW-1133">Transmembrane helix</keyword>
<accession>A0A2G8L3B7</accession>
<comment type="caution">
    <text evidence="12">The sequence shown here is derived from an EMBL/GenBank/DDBJ whole genome shotgun (WGS) entry which is preliminary data.</text>
</comment>
<dbReference type="EMBL" id="MRZV01000235">
    <property type="protein sequence ID" value="PIK54743.1"/>
    <property type="molecule type" value="Genomic_DNA"/>
</dbReference>
<evidence type="ECO:0000256" key="4">
    <source>
        <dbReference type="ARBA" id="ARBA00022824"/>
    </source>
</evidence>
<feature type="compositionally biased region" description="Basic and acidic residues" evidence="9">
    <location>
        <begin position="201"/>
        <end position="228"/>
    </location>
</feature>
<proteinExistence type="predicted"/>
<dbReference type="PANTHER" id="PTHR46107">
    <property type="entry name" value="DUMPY: SHORTER THAN WILD-TYPE"/>
    <property type="match status" value="1"/>
</dbReference>
<dbReference type="AlphaFoldDB" id="A0A2G8L3B7"/>
<dbReference type="PROSITE" id="PS51352">
    <property type="entry name" value="THIOREDOXIN_2"/>
    <property type="match status" value="1"/>
</dbReference>
<evidence type="ECO:0000256" key="7">
    <source>
        <dbReference type="ARBA" id="ARBA00023157"/>
    </source>
</evidence>
<dbReference type="PANTHER" id="PTHR46107:SF3">
    <property type="entry name" value="THIOREDOXIN DOMAIN-CONTAINING PROTEIN"/>
    <property type="match status" value="1"/>
</dbReference>
<keyword evidence="8" id="KW-0676">Redox-active center</keyword>
<dbReference type="InterPro" id="IPR036249">
    <property type="entry name" value="Thioredoxin-like_sf"/>
</dbReference>
<dbReference type="OrthoDB" id="7869097at2759"/>
<evidence type="ECO:0000256" key="10">
    <source>
        <dbReference type="SAM" id="Phobius"/>
    </source>
</evidence>
<feature type="domain" description="Thioredoxin" evidence="11">
    <location>
        <begin position="1"/>
        <end position="90"/>
    </location>
</feature>
<dbReference type="SUPFAM" id="SSF52833">
    <property type="entry name" value="Thioredoxin-like"/>
    <property type="match status" value="1"/>
</dbReference>
<protein>
    <submittedName>
        <fullName evidence="12">Putative thioredoxin-related transmembrane protein 1</fullName>
    </submittedName>
</protein>
<dbReference type="InterPro" id="IPR052454">
    <property type="entry name" value="TMX_domain-containing"/>
</dbReference>
<evidence type="ECO:0000259" key="11">
    <source>
        <dbReference type="PROSITE" id="PS51352"/>
    </source>
</evidence>
<dbReference type="GO" id="GO:0005789">
    <property type="term" value="C:endoplasmic reticulum membrane"/>
    <property type="evidence" value="ECO:0007669"/>
    <property type="project" value="UniProtKB-SubCell"/>
</dbReference>